<gene>
    <name evidence="1" type="primary">ORF42852</name>
</gene>
<organism evidence="1">
    <name type="scientific">Arion vulgaris</name>
    <dbReference type="NCBI Taxonomy" id="1028688"/>
    <lineage>
        <taxon>Eukaryota</taxon>
        <taxon>Metazoa</taxon>
        <taxon>Spiralia</taxon>
        <taxon>Lophotrochozoa</taxon>
        <taxon>Mollusca</taxon>
        <taxon>Gastropoda</taxon>
        <taxon>Heterobranchia</taxon>
        <taxon>Euthyneura</taxon>
        <taxon>Panpulmonata</taxon>
        <taxon>Eupulmonata</taxon>
        <taxon>Stylommatophora</taxon>
        <taxon>Helicina</taxon>
        <taxon>Arionoidea</taxon>
        <taxon>Arionidae</taxon>
        <taxon>Arion</taxon>
    </lineage>
</organism>
<reference evidence="1" key="1">
    <citation type="submission" date="2014-12" db="EMBL/GenBank/DDBJ databases">
        <title>Insight into the proteome of Arion vulgaris.</title>
        <authorList>
            <person name="Aradska J."/>
            <person name="Bulat T."/>
            <person name="Smidak R."/>
            <person name="Sarate P."/>
            <person name="Gangsoo J."/>
            <person name="Sialana F."/>
            <person name="Bilban M."/>
            <person name="Lubec G."/>
        </authorList>
    </citation>
    <scope>NUCLEOTIDE SEQUENCE</scope>
    <source>
        <tissue evidence="1">Skin</tissue>
    </source>
</reference>
<dbReference type="AlphaFoldDB" id="A0A0B6YZU5"/>
<sequence>MISGAVLTGVVATLEEAGVDDTELLSVLSKGLGDSTECAPFDSKTKFFLKSCRDCPILL</sequence>
<dbReference type="EMBL" id="HACG01014782">
    <property type="protein sequence ID" value="CEK61647.1"/>
    <property type="molecule type" value="Transcribed_RNA"/>
</dbReference>
<protein>
    <submittedName>
        <fullName evidence="1">Uncharacterized protein</fullName>
    </submittedName>
</protein>
<proteinExistence type="predicted"/>
<evidence type="ECO:0000313" key="1">
    <source>
        <dbReference type="EMBL" id="CEK61647.1"/>
    </source>
</evidence>
<name>A0A0B6YZU5_9EUPU</name>
<accession>A0A0B6YZU5</accession>
<feature type="non-terminal residue" evidence="1">
    <location>
        <position position="59"/>
    </location>
</feature>